<dbReference type="EMBL" id="JBJQND010000019">
    <property type="protein sequence ID" value="KAL3832592.1"/>
    <property type="molecule type" value="Genomic_DNA"/>
</dbReference>
<dbReference type="SMART" id="SM00389">
    <property type="entry name" value="HOX"/>
    <property type="match status" value="1"/>
</dbReference>
<feature type="domain" description="Homeobox" evidence="5">
    <location>
        <begin position="119"/>
        <end position="167"/>
    </location>
</feature>
<accession>A0ABD3T6R0</accession>
<dbReference type="PROSITE" id="PS50803">
    <property type="entry name" value="OAR"/>
    <property type="match status" value="1"/>
</dbReference>
<dbReference type="FunFam" id="1.10.10.60:FF:000710">
    <property type="entry name" value="Paired box 7a"/>
    <property type="match status" value="1"/>
</dbReference>
<reference evidence="7 9" key="1">
    <citation type="submission" date="2024-11" db="EMBL/GenBank/DDBJ databases">
        <title>Chromosome-level genome assembly of the freshwater bivalve Anodonta woodiana.</title>
        <authorList>
            <person name="Chen X."/>
        </authorList>
    </citation>
    <scope>NUCLEOTIDE SEQUENCE [LARGE SCALE GENOMIC DNA]</scope>
    <source>
        <strain evidence="7">MN2024</strain>
        <tissue evidence="7">Gills</tissue>
    </source>
</reference>
<name>A0ABD3T6R0_SINWO</name>
<keyword evidence="2 3" id="KW-0238">DNA-binding</keyword>
<dbReference type="PROSITE" id="PS50071">
    <property type="entry name" value="HOMEOBOX_2"/>
    <property type="match status" value="1"/>
</dbReference>
<evidence type="ECO:0000313" key="9">
    <source>
        <dbReference type="Proteomes" id="UP001634394"/>
    </source>
</evidence>
<evidence type="ECO:0000256" key="3">
    <source>
        <dbReference type="RuleBase" id="RU000682"/>
    </source>
</evidence>
<feature type="region of interest" description="Disordered" evidence="4">
    <location>
        <begin position="65"/>
        <end position="125"/>
    </location>
</feature>
<dbReference type="SUPFAM" id="SSF46689">
    <property type="entry name" value="Homeodomain-like"/>
    <property type="match status" value="1"/>
</dbReference>
<feature type="domain" description="OAR" evidence="6">
    <location>
        <begin position="274"/>
        <end position="287"/>
    </location>
</feature>
<dbReference type="GO" id="GO:0005634">
    <property type="term" value="C:nucleus"/>
    <property type="evidence" value="ECO:0007669"/>
    <property type="project" value="UniProtKB-SubCell"/>
</dbReference>
<gene>
    <name evidence="7" type="ORF">ACJMK2_024216</name>
    <name evidence="8" type="ORF">ACJMK2_024224</name>
</gene>
<dbReference type="InterPro" id="IPR001356">
    <property type="entry name" value="HD"/>
</dbReference>
<keyword evidence="2 3" id="KW-0539">Nucleus</keyword>
<dbReference type="InterPro" id="IPR009057">
    <property type="entry name" value="Homeodomain-like_sf"/>
</dbReference>
<evidence type="ECO:0000259" key="5">
    <source>
        <dbReference type="PROSITE" id="PS50071"/>
    </source>
</evidence>
<dbReference type="EMBL" id="JBJQND010000019">
    <property type="protein sequence ID" value="KAL3832584.1"/>
    <property type="molecule type" value="Genomic_DNA"/>
</dbReference>
<evidence type="ECO:0000256" key="4">
    <source>
        <dbReference type="SAM" id="MobiDB-lite"/>
    </source>
</evidence>
<evidence type="ECO:0000313" key="8">
    <source>
        <dbReference type="EMBL" id="KAL3832592.1"/>
    </source>
</evidence>
<feature type="compositionally biased region" description="Low complexity" evidence="4">
    <location>
        <begin position="85"/>
        <end position="96"/>
    </location>
</feature>
<dbReference type="CDD" id="cd00086">
    <property type="entry name" value="homeodomain"/>
    <property type="match status" value="1"/>
</dbReference>
<dbReference type="Gene3D" id="1.10.10.60">
    <property type="entry name" value="Homeodomain-like"/>
    <property type="match status" value="1"/>
</dbReference>
<dbReference type="GO" id="GO:0003677">
    <property type="term" value="F:DNA binding"/>
    <property type="evidence" value="ECO:0007669"/>
    <property type="project" value="UniProtKB-UniRule"/>
</dbReference>
<dbReference type="Pfam" id="PF00046">
    <property type="entry name" value="Homeodomain"/>
    <property type="match status" value="1"/>
</dbReference>
<feature type="compositionally biased region" description="Basic and acidic residues" evidence="4">
    <location>
        <begin position="73"/>
        <end position="84"/>
    </location>
</feature>
<protein>
    <submittedName>
        <fullName evidence="7">Uncharacterized protein</fullName>
    </submittedName>
</protein>
<feature type="DNA-binding region" description="Homeobox" evidence="2">
    <location>
        <begin position="121"/>
        <end position="168"/>
    </location>
</feature>
<dbReference type="PANTHER" id="PTHR24329">
    <property type="entry name" value="HOMEOBOX PROTEIN ARISTALESS"/>
    <property type="match status" value="1"/>
</dbReference>
<comment type="caution">
    <text evidence="7">The sequence shown here is derived from an EMBL/GenBank/DDBJ whole genome shotgun (WGS) entry which is preliminary data.</text>
</comment>
<dbReference type="Pfam" id="PF03826">
    <property type="entry name" value="OAR"/>
    <property type="match status" value="1"/>
</dbReference>
<organism evidence="7 9">
    <name type="scientific">Sinanodonta woodiana</name>
    <name type="common">Chinese pond mussel</name>
    <name type="synonym">Anodonta woodiana</name>
    <dbReference type="NCBI Taxonomy" id="1069815"/>
    <lineage>
        <taxon>Eukaryota</taxon>
        <taxon>Metazoa</taxon>
        <taxon>Spiralia</taxon>
        <taxon>Lophotrochozoa</taxon>
        <taxon>Mollusca</taxon>
        <taxon>Bivalvia</taxon>
        <taxon>Autobranchia</taxon>
        <taxon>Heteroconchia</taxon>
        <taxon>Palaeoheterodonta</taxon>
        <taxon>Unionida</taxon>
        <taxon>Unionoidea</taxon>
        <taxon>Unionidae</taxon>
        <taxon>Unioninae</taxon>
        <taxon>Sinanodonta</taxon>
    </lineage>
</organism>
<comment type="subcellular location">
    <subcellularLocation>
        <location evidence="1 2 3">Nucleus</location>
    </subcellularLocation>
</comment>
<evidence type="ECO:0000256" key="2">
    <source>
        <dbReference type="PROSITE-ProRule" id="PRU00108"/>
    </source>
</evidence>
<keyword evidence="2 3" id="KW-0371">Homeobox</keyword>
<feature type="compositionally biased region" description="Polar residues" evidence="4">
    <location>
        <begin position="101"/>
        <end position="115"/>
    </location>
</feature>
<dbReference type="Proteomes" id="UP001634394">
    <property type="component" value="Unassembled WGS sequence"/>
</dbReference>
<dbReference type="InterPro" id="IPR003654">
    <property type="entry name" value="OAR_dom"/>
</dbReference>
<sequence length="294" mass="33047">MNPCPPSSTPIRPEKSNTLQGFFTAPIGRPIQDTCGYYGAIRPQGGHGTEDQSGRINSNLTNEFNSRFQGFDGESKGHPIKEELSQSQSGTSSFDSAFRFNENNIANKDSSNGDQQNKRKQRRYRTTFTSFQLDELERAFQKTHYPDVFYREELAMKIDLTEARVQVRIGISYISTQMPRQISTNSPSVTSIAPLSSMSAFSNVPLSGMYLHGNLGVEWPQSFGGSHSTQMTSYFTGEDKSDDRRVKTTNTSFEGLHNSQETTFHDINGMEVRSSIAALRMRAREHSHHLGMQY</sequence>
<evidence type="ECO:0000313" key="7">
    <source>
        <dbReference type="EMBL" id="KAL3832584.1"/>
    </source>
</evidence>
<dbReference type="AlphaFoldDB" id="A0ABD3T6R0"/>
<keyword evidence="9" id="KW-1185">Reference proteome</keyword>
<dbReference type="InterPro" id="IPR050649">
    <property type="entry name" value="Paired_Homeobox_TFs"/>
</dbReference>
<dbReference type="PANTHER" id="PTHR24329:SF543">
    <property type="entry name" value="FI01017P-RELATED"/>
    <property type="match status" value="1"/>
</dbReference>
<evidence type="ECO:0000259" key="6">
    <source>
        <dbReference type="PROSITE" id="PS50803"/>
    </source>
</evidence>
<proteinExistence type="predicted"/>
<evidence type="ECO:0000256" key="1">
    <source>
        <dbReference type="ARBA" id="ARBA00004123"/>
    </source>
</evidence>